<dbReference type="PANTHER" id="PTHR43781:SF1">
    <property type="entry name" value="SACCHAROPINE DEHYDROGENASE"/>
    <property type="match status" value="1"/>
</dbReference>
<dbReference type="InterPro" id="IPR036291">
    <property type="entry name" value="NAD(P)-bd_dom_sf"/>
</dbReference>
<proteinExistence type="predicted"/>
<dbReference type="PANTHER" id="PTHR43781">
    <property type="entry name" value="SACCHAROPINE DEHYDROGENASE"/>
    <property type="match status" value="1"/>
</dbReference>
<dbReference type="Gene3D" id="3.40.50.720">
    <property type="entry name" value="NAD(P)-binding Rossmann-like Domain"/>
    <property type="match status" value="1"/>
</dbReference>
<keyword evidence="3" id="KW-1185">Reference proteome</keyword>
<dbReference type="Proteomes" id="UP000598996">
    <property type="component" value="Unassembled WGS sequence"/>
</dbReference>
<name>A0ABS1VVW1_9ACTN</name>
<dbReference type="SUPFAM" id="SSF51735">
    <property type="entry name" value="NAD(P)-binding Rossmann-fold domains"/>
    <property type="match status" value="1"/>
</dbReference>
<evidence type="ECO:0000256" key="1">
    <source>
        <dbReference type="SAM" id="MobiDB-lite"/>
    </source>
</evidence>
<evidence type="ECO:0000313" key="3">
    <source>
        <dbReference type="Proteomes" id="UP000598996"/>
    </source>
</evidence>
<accession>A0ABS1VVW1</accession>
<evidence type="ECO:0000313" key="2">
    <source>
        <dbReference type="EMBL" id="MBL7258594.1"/>
    </source>
</evidence>
<protein>
    <submittedName>
        <fullName evidence="2">Saccharopine dehydrogenase NADP-binding domain-containing protein</fullName>
    </submittedName>
</protein>
<feature type="compositionally biased region" description="Low complexity" evidence="1">
    <location>
        <begin position="149"/>
        <end position="162"/>
    </location>
</feature>
<organism evidence="2 3">
    <name type="scientific">Paractinoplanes lichenicola</name>
    <dbReference type="NCBI Taxonomy" id="2802976"/>
    <lineage>
        <taxon>Bacteria</taxon>
        <taxon>Bacillati</taxon>
        <taxon>Actinomycetota</taxon>
        <taxon>Actinomycetes</taxon>
        <taxon>Micromonosporales</taxon>
        <taxon>Micromonosporaceae</taxon>
        <taxon>Paractinoplanes</taxon>
    </lineage>
</organism>
<dbReference type="EMBL" id="JAENHO010000009">
    <property type="protein sequence ID" value="MBL7258594.1"/>
    <property type="molecule type" value="Genomic_DNA"/>
</dbReference>
<reference evidence="2 3" key="1">
    <citation type="submission" date="2021-01" db="EMBL/GenBank/DDBJ databases">
        <title>Actinoplanes sp. nov. LDG1-01 isolated from lichen.</title>
        <authorList>
            <person name="Saeng-In P."/>
            <person name="Phongsopitanun W."/>
            <person name="Kanchanasin P."/>
            <person name="Yuki M."/>
            <person name="Kudo T."/>
            <person name="Ohkuma M."/>
            <person name="Tanasupawat S."/>
        </authorList>
    </citation>
    <scope>NUCLEOTIDE SEQUENCE [LARGE SCALE GENOMIC DNA]</scope>
    <source>
        <strain evidence="2 3">LDG1-01</strain>
    </source>
</reference>
<feature type="region of interest" description="Disordered" evidence="1">
    <location>
        <begin position="141"/>
        <end position="162"/>
    </location>
</feature>
<comment type="caution">
    <text evidence="2">The sequence shown here is derived from an EMBL/GenBank/DDBJ whole genome shotgun (WGS) entry which is preliminary data.</text>
</comment>
<gene>
    <name evidence="2" type="ORF">JKJ07_30205</name>
</gene>
<sequence length="365" mass="38729">MGNIAVYGAYGHTGRFVVTELRERGHVPILLGRDEKKLRAMDPEARPATLDDLDRAEAVINTAGPFACTAGPVIEAALRAHIPYVDVAAEIEANADMFAHFAKPARAAGIVVVPAMAFFGGLGDLLVTAALSKPTAATADRTAASNDHAAAPGKPTAAPGEPIDADEVHIAYGLSSWHPTPGTIAAGEVSTRRRAGRRIRFTGGQLQYHDDPLPTLEWPFPPPLGPRSVLGDFTMADVVTIPSHLAVREVRTYMTAQAAKDLAAGDERGRTPETFVVDVLVRAGGTERRITATGRDIYAVTAPLAVEAVERILTGRVRSTGVLSAGAAFDAPDFLRALSDRLTLQVNEGRKGTWARARGGRGQRR</sequence>